<evidence type="ECO:0000313" key="2">
    <source>
        <dbReference type="EMBL" id="KAK5703276.1"/>
    </source>
</evidence>
<comment type="caution">
    <text evidence="2">The sequence shown here is derived from an EMBL/GenBank/DDBJ whole genome shotgun (WGS) entry which is preliminary data.</text>
</comment>
<dbReference type="PANTHER" id="PTHR39596">
    <property type="match status" value="1"/>
</dbReference>
<protein>
    <recommendedName>
        <fullName evidence="1">Heterokaryon incompatibility domain-containing protein</fullName>
    </recommendedName>
</protein>
<dbReference type="AlphaFoldDB" id="A0AAN7WNI4"/>
<dbReference type="EMBL" id="JAVRQU010000005">
    <property type="protein sequence ID" value="KAK5703276.1"/>
    <property type="molecule type" value="Genomic_DNA"/>
</dbReference>
<evidence type="ECO:0000259" key="1">
    <source>
        <dbReference type="Pfam" id="PF06985"/>
    </source>
</evidence>
<name>A0AAN7WNI4_9PEZI</name>
<dbReference type="Pfam" id="PF06985">
    <property type="entry name" value="HET"/>
    <property type="match status" value="1"/>
</dbReference>
<dbReference type="InterPro" id="IPR010730">
    <property type="entry name" value="HET"/>
</dbReference>
<sequence length="772" mass="88691">MYNGAGGTTEYPWHVLQEVFPTPLATLEAFFQEWLFFGLIIEALDDSEAVKRDSASGSSDISTKAPAIRPQKQLLVSRVHDEYISTADDGQQYIKAEKLMADLDKAWAITLFSLHHSPERIQARYMRMRLCLRNAHYFYTHLPKGFRLDIKFSIGAVAETIAKAMHSVRYWLKLEETCPDQWGDGYYQWQEVRERMLTGGWCESDIDRTVNNFGSLHTMFYMSFLDKTEPSMSHDDCGKLRCQAIACDRQSHWEDKCSCQQVEVDQRRVMSVLNAGSAIPLLHFMEQKRPNLTYQEAEIDSREVSQISINVVASTDSTPYVAISHLQIWSDGLGNPCANSLNACKLRKLRQMVQALPPFVTPTNPAKIADIAAVSPAEDCPLIWLDTLCCPVDPNDKKLALTRMRQVYEKASRVLVLDASLQSYSTTSMEPLEILSRIFTSRWLRRVWTLQEGALAKDLWFQFSDKALSLVQLKASMESIWRDDLRQKIVLFDIRKEIARIEQFFQHSNHDGRGPTLQTLDEALLYRGITDPSDEPLCIGTLMNLPGESLLSPGKDITETLAPGNNLQAEARLSLQCQLRDQRMQVVWKLLAEKFGCLPAQIIFFEEARLEAEGFRWAPQSLLDVQQVYLSPTLRRLRWENQNPGIPTEKGLRVRYPGYRLYLQQYDDGKPRHPWPGRIRIPEDKLVFRDAQTQEWYKIITKKLASDKPESVADLSEFPLHDFVHQYGNIRTSSHQGTKLESAFLLLDETDCLTHRIRKRLQSKDCLCIRKE</sequence>
<feature type="domain" description="Heterokaryon incompatibility" evidence="1">
    <location>
        <begin position="366"/>
        <end position="423"/>
    </location>
</feature>
<gene>
    <name evidence="2" type="ORF">LTR97_004225</name>
</gene>
<proteinExistence type="predicted"/>
<organism evidence="2 3">
    <name type="scientific">Elasticomyces elasticus</name>
    <dbReference type="NCBI Taxonomy" id="574655"/>
    <lineage>
        <taxon>Eukaryota</taxon>
        <taxon>Fungi</taxon>
        <taxon>Dikarya</taxon>
        <taxon>Ascomycota</taxon>
        <taxon>Pezizomycotina</taxon>
        <taxon>Dothideomycetes</taxon>
        <taxon>Dothideomycetidae</taxon>
        <taxon>Mycosphaerellales</taxon>
        <taxon>Teratosphaeriaceae</taxon>
        <taxon>Elasticomyces</taxon>
    </lineage>
</organism>
<evidence type="ECO:0000313" key="3">
    <source>
        <dbReference type="Proteomes" id="UP001310594"/>
    </source>
</evidence>
<reference evidence="2" key="1">
    <citation type="submission" date="2023-08" db="EMBL/GenBank/DDBJ databases">
        <title>Black Yeasts Isolated from many extreme environments.</title>
        <authorList>
            <person name="Coleine C."/>
            <person name="Stajich J.E."/>
            <person name="Selbmann L."/>
        </authorList>
    </citation>
    <scope>NUCLEOTIDE SEQUENCE</scope>
    <source>
        <strain evidence="2">CCFEE 5810</strain>
    </source>
</reference>
<accession>A0AAN7WNI4</accession>
<dbReference type="PANTHER" id="PTHR39596:SF2">
    <property type="entry name" value="HET DOMAIN PROTEIN (AFU_ORTHOLOGUE AFUA_1G17550)-RELATED"/>
    <property type="match status" value="1"/>
</dbReference>
<dbReference type="Proteomes" id="UP001310594">
    <property type="component" value="Unassembled WGS sequence"/>
</dbReference>